<feature type="transmembrane region" description="Helical" evidence="1">
    <location>
        <begin position="150"/>
        <end position="170"/>
    </location>
</feature>
<keyword evidence="1" id="KW-0812">Transmembrane</keyword>
<evidence type="ECO:0000313" key="2">
    <source>
        <dbReference type="EMBL" id="KAF2749722.1"/>
    </source>
</evidence>
<proteinExistence type="predicted"/>
<protein>
    <recommendedName>
        <fullName evidence="4">RGS domain-containing protein</fullName>
    </recommendedName>
</protein>
<dbReference type="AlphaFoldDB" id="A0A6A6VGK5"/>
<evidence type="ECO:0000256" key="1">
    <source>
        <dbReference type="SAM" id="Phobius"/>
    </source>
</evidence>
<organism evidence="2 3">
    <name type="scientific">Sporormia fimetaria CBS 119925</name>
    <dbReference type="NCBI Taxonomy" id="1340428"/>
    <lineage>
        <taxon>Eukaryota</taxon>
        <taxon>Fungi</taxon>
        <taxon>Dikarya</taxon>
        <taxon>Ascomycota</taxon>
        <taxon>Pezizomycotina</taxon>
        <taxon>Dothideomycetes</taxon>
        <taxon>Pleosporomycetidae</taxon>
        <taxon>Pleosporales</taxon>
        <taxon>Sporormiaceae</taxon>
        <taxon>Sporormia</taxon>
    </lineage>
</organism>
<feature type="transmembrane region" description="Helical" evidence="1">
    <location>
        <begin position="234"/>
        <end position="253"/>
    </location>
</feature>
<dbReference type="OrthoDB" id="5313079at2759"/>
<keyword evidence="1" id="KW-0472">Membrane</keyword>
<dbReference type="SUPFAM" id="SSF48097">
    <property type="entry name" value="Regulator of G-protein signaling, RGS"/>
    <property type="match status" value="1"/>
</dbReference>
<feature type="transmembrane region" description="Helical" evidence="1">
    <location>
        <begin position="203"/>
        <end position="222"/>
    </location>
</feature>
<dbReference type="Proteomes" id="UP000799440">
    <property type="component" value="Unassembled WGS sequence"/>
</dbReference>
<dbReference type="EMBL" id="MU006565">
    <property type="protein sequence ID" value="KAF2749722.1"/>
    <property type="molecule type" value="Genomic_DNA"/>
</dbReference>
<feature type="transmembrane region" description="Helical" evidence="1">
    <location>
        <begin position="12"/>
        <end position="33"/>
    </location>
</feature>
<name>A0A6A6VGK5_9PLEO</name>
<feature type="transmembrane region" description="Helical" evidence="1">
    <location>
        <begin position="45"/>
        <end position="66"/>
    </location>
</feature>
<keyword evidence="1" id="KW-1133">Transmembrane helix</keyword>
<reference evidence="2" key="1">
    <citation type="journal article" date="2020" name="Stud. Mycol.">
        <title>101 Dothideomycetes genomes: a test case for predicting lifestyles and emergence of pathogens.</title>
        <authorList>
            <person name="Haridas S."/>
            <person name="Albert R."/>
            <person name="Binder M."/>
            <person name="Bloem J."/>
            <person name="Labutti K."/>
            <person name="Salamov A."/>
            <person name="Andreopoulos B."/>
            <person name="Baker S."/>
            <person name="Barry K."/>
            <person name="Bills G."/>
            <person name="Bluhm B."/>
            <person name="Cannon C."/>
            <person name="Castanera R."/>
            <person name="Culley D."/>
            <person name="Daum C."/>
            <person name="Ezra D."/>
            <person name="Gonzalez J."/>
            <person name="Henrissat B."/>
            <person name="Kuo A."/>
            <person name="Liang C."/>
            <person name="Lipzen A."/>
            <person name="Lutzoni F."/>
            <person name="Magnuson J."/>
            <person name="Mondo S."/>
            <person name="Nolan M."/>
            <person name="Ohm R."/>
            <person name="Pangilinan J."/>
            <person name="Park H.-J."/>
            <person name="Ramirez L."/>
            <person name="Alfaro M."/>
            <person name="Sun H."/>
            <person name="Tritt A."/>
            <person name="Yoshinaga Y."/>
            <person name="Zwiers L.-H."/>
            <person name="Turgeon B."/>
            <person name="Goodwin S."/>
            <person name="Spatafora J."/>
            <person name="Crous P."/>
            <person name="Grigoriev I."/>
        </authorList>
    </citation>
    <scope>NUCLEOTIDE SEQUENCE</scope>
    <source>
        <strain evidence="2">CBS 119925</strain>
    </source>
</reference>
<evidence type="ECO:0008006" key="4">
    <source>
        <dbReference type="Google" id="ProtNLM"/>
    </source>
</evidence>
<sequence>MALATSDPLGWAYVGIATGWTLALAAGMLFLHRYRHLPSLQIRRLPLLFTAVASLHAYGALTWTVYIWKSILPCHSEFWLMSIYLPFGIAFFQAANSQFLHIATRQKQFAYLNVLSDGQQLERREAGRFTYARLRKIFKGNERADKIDRMMMWIAVGMVVQIALTAFVFFGSRKFHPGYGIFDYKSFGSEEELKRSCIRGWEWWVSIVWQFLWSWVYAPYLLWKSRAIRDVHGWRTQTICCCLAGLPASPLWLAGLYSPHMATVNQYIPPPMWFGISIFFVEGFAIGMPIVQVLRTKTLRQETLDALNTWEKRQDVQRRSNATMAVSKAMSAKDSMLTGTTYMYASEGTQTPAESIRDPNSTDVFNMTTMEFTLRTNPEPLLRFAALKDFSGENVSFLTHIAEWRRAWFVALASTEEQRHKQFIAAVRIFTSFVSLDYAEFPINISSPEMKRLHNVFAGAAAILMRRPSTSSTTDTITPFDMEGTDADSTVDFKTGINLDTLGRANLKSVMQMTVFKRQEEVPDIPVPDDFTAEIFESAEREIKYLVFVNSWPKFVLAHCLPAEQAEGQIKQHEPGWRSRLLCNV</sequence>
<dbReference type="InterPro" id="IPR044926">
    <property type="entry name" value="RGS_subdomain_2"/>
</dbReference>
<dbReference type="Gene3D" id="1.10.167.10">
    <property type="entry name" value="Regulator of G-protein Signalling 4, domain 2"/>
    <property type="match status" value="1"/>
</dbReference>
<keyword evidence="3" id="KW-1185">Reference proteome</keyword>
<accession>A0A6A6VGK5</accession>
<gene>
    <name evidence="2" type="ORF">M011DRAFT_398076</name>
</gene>
<feature type="transmembrane region" description="Helical" evidence="1">
    <location>
        <begin position="273"/>
        <end position="294"/>
    </location>
</feature>
<feature type="transmembrane region" description="Helical" evidence="1">
    <location>
        <begin position="78"/>
        <end position="95"/>
    </location>
</feature>
<dbReference type="InterPro" id="IPR036305">
    <property type="entry name" value="RGS_sf"/>
</dbReference>
<evidence type="ECO:0000313" key="3">
    <source>
        <dbReference type="Proteomes" id="UP000799440"/>
    </source>
</evidence>